<protein>
    <submittedName>
        <fullName evidence="2">Uncharacterized protein</fullName>
    </submittedName>
</protein>
<dbReference type="Proteomes" id="UP000887013">
    <property type="component" value="Unassembled WGS sequence"/>
</dbReference>
<comment type="caution">
    <text evidence="2">The sequence shown here is derived from an EMBL/GenBank/DDBJ whole genome shotgun (WGS) entry which is preliminary data.</text>
</comment>
<reference evidence="2" key="1">
    <citation type="submission" date="2020-08" db="EMBL/GenBank/DDBJ databases">
        <title>Multicomponent nature underlies the extraordinary mechanical properties of spider dragline silk.</title>
        <authorList>
            <person name="Kono N."/>
            <person name="Nakamura H."/>
            <person name="Mori M."/>
            <person name="Yoshida Y."/>
            <person name="Ohtoshi R."/>
            <person name="Malay A.D."/>
            <person name="Moran D.A.P."/>
            <person name="Tomita M."/>
            <person name="Numata K."/>
            <person name="Arakawa K."/>
        </authorList>
    </citation>
    <scope>NUCLEOTIDE SEQUENCE</scope>
</reference>
<organism evidence="2 3">
    <name type="scientific">Nephila pilipes</name>
    <name type="common">Giant wood spider</name>
    <name type="synonym">Nephila maculata</name>
    <dbReference type="NCBI Taxonomy" id="299642"/>
    <lineage>
        <taxon>Eukaryota</taxon>
        <taxon>Metazoa</taxon>
        <taxon>Ecdysozoa</taxon>
        <taxon>Arthropoda</taxon>
        <taxon>Chelicerata</taxon>
        <taxon>Arachnida</taxon>
        <taxon>Araneae</taxon>
        <taxon>Araneomorphae</taxon>
        <taxon>Entelegynae</taxon>
        <taxon>Araneoidea</taxon>
        <taxon>Nephilidae</taxon>
        <taxon>Nephila</taxon>
    </lineage>
</organism>
<sequence>MVIEDLLERNLSRIEANEMKQFSTNLGSTYTFGLVARNNLQMESLDGRSTETEPKQKSELKQTNKHRKAQPRSANYTSKIHNIKEVKAIKELKNLF</sequence>
<feature type="compositionally biased region" description="Basic and acidic residues" evidence="1">
    <location>
        <begin position="45"/>
        <end position="62"/>
    </location>
</feature>
<feature type="region of interest" description="Disordered" evidence="1">
    <location>
        <begin position="43"/>
        <end position="79"/>
    </location>
</feature>
<dbReference type="AlphaFoldDB" id="A0A8X6QF88"/>
<dbReference type="EMBL" id="BMAW01125016">
    <property type="protein sequence ID" value="GFU10496.1"/>
    <property type="molecule type" value="Genomic_DNA"/>
</dbReference>
<gene>
    <name evidence="2" type="ORF">NPIL_505681</name>
</gene>
<evidence type="ECO:0000256" key="1">
    <source>
        <dbReference type="SAM" id="MobiDB-lite"/>
    </source>
</evidence>
<accession>A0A8X6QF88</accession>
<keyword evidence="3" id="KW-1185">Reference proteome</keyword>
<evidence type="ECO:0000313" key="3">
    <source>
        <dbReference type="Proteomes" id="UP000887013"/>
    </source>
</evidence>
<proteinExistence type="predicted"/>
<name>A0A8X6QF88_NEPPI</name>
<evidence type="ECO:0000313" key="2">
    <source>
        <dbReference type="EMBL" id="GFU10496.1"/>
    </source>
</evidence>